<protein>
    <recommendedName>
        <fullName evidence="9">Glycosyltransferase RgtA/B/C/D-like domain-containing protein</fullName>
    </recommendedName>
</protein>
<dbReference type="PANTHER" id="PTHR33908">
    <property type="entry name" value="MANNOSYLTRANSFERASE YKCB-RELATED"/>
    <property type="match status" value="1"/>
</dbReference>
<evidence type="ECO:0000256" key="8">
    <source>
        <dbReference type="SAM" id="Phobius"/>
    </source>
</evidence>
<name>A0A2M6XC22_9BACT</name>
<feature type="transmembrane region" description="Helical" evidence="8">
    <location>
        <begin position="68"/>
        <end position="86"/>
    </location>
</feature>
<keyword evidence="4" id="KW-0808">Transferase</keyword>
<feature type="transmembrane region" description="Helical" evidence="8">
    <location>
        <begin position="98"/>
        <end position="117"/>
    </location>
</feature>
<dbReference type="EMBL" id="PEYO01000022">
    <property type="protein sequence ID" value="PIU03179.1"/>
    <property type="molecule type" value="Genomic_DNA"/>
</dbReference>
<dbReference type="GO" id="GO:0016763">
    <property type="term" value="F:pentosyltransferase activity"/>
    <property type="evidence" value="ECO:0007669"/>
    <property type="project" value="TreeGrafter"/>
</dbReference>
<feature type="transmembrane region" description="Helical" evidence="8">
    <location>
        <begin position="270"/>
        <end position="290"/>
    </location>
</feature>
<evidence type="ECO:0000256" key="3">
    <source>
        <dbReference type="ARBA" id="ARBA00022676"/>
    </source>
</evidence>
<feature type="transmembrane region" description="Helical" evidence="8">
    <location>
        <begin position="146"/>
        <end position="170"/>
    </location>
</feature>
<gene>
    <name evidence="10" type="ORF">COT44_04775</name>
</gene>
<dbReference type="InterPro" id="IPR050297">
    <property type="entry name" value="LipidA_mod_glycosyltrf_83"/>
</dbReference>
<dbReference type="PANTHER" id="PTHR33908:SF11">
    <property type="entry name" value="MEMBRANE PROTEIN"/>
    <property type="match status" value="1"/>
</dbReference>
<feature type="transmembrane region" description="Helical" evidence="8">
    <location>
        <begin position="214"/>
        <end position="238"/>
    </location>
</feature>
<proteinExistence type="predicted"/>
<feature type="transmembrane region" description="Helical" evidence="8">
    <location>
        <begin position="296"/>
        <end position="314"/>
    </location>
</feature>
<dbReference type="InterPro" id="IPR038731">
    <property type="entry name" value="RgtA/B/C-like"/>
</dbReference>
<evidence type="ECO:0000313" key="11">
    <source>
        <dbReference type="Proteomes" id="UP000228996"/>
    </source>
</evidence>
<feature type="transmembrane region" description="Helical" evidence="8">
    <location>
        <begin position="321"/>
        <end position="341"/>
    </location>
</feature>
<dbReference type="GO" id="GO:0009103">
    <property type="term" value="P:lipopolysaccharide biosynthetic process"/>
    <property type="evidence" value="ECO:0007669"/>
    <property type="project" value="UniProtKB-ARBA"/>
</dbReference>
<evidence type="ECO:0000313" key="10">
    <source>
        <dbReference type="EMBL" id="PIU03179.1"/>
    </source>
</evidence>
<dbReference type="Pfam" id="PF13231">
    <property type="entry name" value="PMT_2"/>
    <property type="match status" value="1"/>
</dbReference>
<keyword evidence="6 8" id="KW-1133">Transmembrane helix</keyword>
<feature type="transmembrane region" description="Helical" evidence="8">
    <location>
        <begin position="244"/>
        <end position="263"/>
    </location>
</feature>
<evidence type="ECO:0000256" key="4">
    <source>
        <dbReference type="ARBA" id="ARBA00022679"/>
    </source>
</evidence>
<evidence type="ECO:0000256" key="2">
    <source>
        <dbReference type="ARBA" id="ARBA00022475"/>
    </source>
</evidence>
<evidence type="ECO:0000256" key="1">
    <source>
        <dbReference type="ARBA" id="ARBA00004651"/>
    </source>
</evidence>
<feature type="domain" description="Glycosyltransferase RgtA/B/C/D-like" evidence="9">
    <location>
        <begin position="48"/>
        <end position="194"/>
    </location>
</feature>
<feature type="transmembrane region" description="Helical" evidence="8">
    <location>
        <begin position="182"/>
        <end position="202"/>
    </location>
</feature>
<keyword evidence="3" id="KW-0328">Glycosyltransferase</keyword>
<evidence type="ECO:0000256" key="6">
    <source>
        <dbReference type="ARBA" id="ARBA00022989"/>
    </source>
</evidence>
<accession>A0A2M6XC22</accession>
<reference evidence="11" key="1">
    <citation type="submission" date="2017-09" db="EMBL/GenBank/DDBJ databases">
        <title>Depth-based differentiation of microbial function through sediment-hosted aquifers and enrichment of novel symbionts in the deep terrestrial subsurface.</title>
        <authorList>
            <person name="Probst A.J."/>
            <person name="Ladd B."/>
            <person name="Jarett J.K."/>
            <person name="Geller-Mcgrath D.E."/>
            <person name="Sieber C.M.K."/>
            <person name="Emerson J.B."/>
            <person name="Anantharaman K."/>
            <person name="Thomas B.C."/>
            <person name="Malmstrom R."/>
            <person name="Stieglmeier M."/>
            <person name="Klingl A."/>
            <person name="Woyke T."/>
            <person name="Ryan C.M."/>
            <person name="Banfield J.F."/>
        </authorList>
    </citation>
    <scope>NUCLEOTIDE SEQUENCE [LARGE SCALE GENOMIC DNA]</scope>
</reference>
<dbReference type="GO" id="GO:0005886">
    <property type="term" value="C:plasma membrane"/>
    <property type="evidence" value="ECO:0007669"/>
    <property type="project" value="UniProtKB-SubCell"/>
</dbReference>
<sequence length="464" mass="53990">MIILILLLGLVLRLINLNQSLWLDEAVQAITSQGSFFNIFSELLGDFHPPLYHIFMWRWVHLLGSSEIILRLPSVIFGTATIYVVYKIADYGLRINGLRIAQIVALLMATAPFHIYYSQEARPYALVTLLVSLSMYFFLKKKWTFYVVATVLALYSSYFAIFILLVQGIISWRNRNNHVLRYQAVSLLMFIPWLPMFIKQISFGKEAVSILPQWGILVNASFIKALPLTFIKFIIGRITIFDKTLYELSAICLFLVYGFLLLKGLFRKDLLINLWLIVPTALALLLSVGLPNFQPFRLLFVLPAFYLLLVLGLMSIKSDRIVKMFAGFIILVSVFSLYQYYSNPYFWREDWRGTIYFIEQQKNAVAVLPSSTSNWPWQYYSSGKVRLIGISPGARMVDSKDFDNLTLRQAQGKQFINLTIYYIRYLQPLFDPEEKIIFWLTKNGYNKTKEISFNQIPVWEYRKN</sequence>
<keyword evidence="7 8" id="KW-0472">Membrane</keyword>
<dbReference type="AlphaFoldDB" id="A0A2M6XC22"/>
<comment type="subcellular location">
    <subcellularLocation>
        <location evidence="1">Cell membrane</location>
        <topology evidence="1">Multi-pass membrane protein</topology>
    </subcellularLocation>
</comment>
<evidence type="ECO:0000259" key="9">
    <source>
        <dbReference type="Pfam" id="PF13231"/>
    </source>
</evidence>
<evidence type="ECO:0000256" key="5">
    <source>
        <dbReference type="ARBA" id="ARBA00022692"/>
    </source>
</evidence>
<organism evidence="10 11">
    <name type="scientific">Candidatus Shapirobacteria bacterium CG08_land_8_20_14_0_20_39_18</name>
    <dbReference type="NCBI Taxonomy" id="1974883"/>
    <lineage>
        <taxon>Bacteria</taxon>
        <taxon>Candidatus Shapironibacteriota</taxon>
    </lineage>
</organism>
<dbReference type="Proteomes" id="UP000228996">
    <property type="component" value="Unassembled WGS sequence"/>
</dbReference>
<evidence type="ECO:0000256" key="7">
    <source>
        <dbReference type="ARBA" id="ARBA00023136"/>
    </source>
</evidence>
<keyword evidence="2" id="KW-1003">Cell membrane</keyword>
<comment type="caution">
    <text evidence="10">The sequence shown here is derived from an EMBL/GenBank/DDBJ whole genome shotgun (WGS) entry which is preliminary data.</text>
</comment>
<keyword evidence="5 8" id="KW-0812">Transmembrane</keyword>